<dbReference type="Gene3D" id="1.20.1280.50">
    <property type="match status" value="1"/>
</dbReference>
<dbReference type="EMBL" id="JASCZI010090664">
    <property type="protein sequence ID" value="MED6144453.1"/>
    <property type="molecule type" value="Genomic_DNA"/>
</dbReference>
<dbReference type="SUPFAM" id="SSF81383">
    <property type="entry name" value="F-box domain"/>
    <property type="match status" value="1"/>
</dbReference>
<dbReference type="InterPro" id="IPR053781">
    <property type="entry name" value="F-box_AtFBL13-like"/>
</dbReference>
<dbReference type="InterPro" id="IPR055411">
    <property type="entry name" value="LRR_FXL15/At3g58940/PEG3-like"/>
</dbReference>
<evidence type="ECO:0000313" key="4">
    <source>
        <dbReference type="Proteomes" id="UP001341840"/>
    </source>
</evidence>
<dbReference type="PANTHER" id="PTHR31293:SF12">
    <property type="entry name" value="RNI-LIKE SUPERFAMILY PROTEIN"/>
    <property type="match status" value="1"/>
</dbReference>
<evidence type="ECO:0000259" key="1">
    <source>
        <dbReference type="Pfam" id="PF00646"/>
    </source>
</evidence>
<dbReference type="Proteomes" id="UP001341840">
    <property type="component" value="Unassembled WGS sequence"/>
</dbReference>
<dbReference type="InterPro" id="IPR032675">
    <property type="entry name" value="LRR_dom_sf"/>
</dbReference>
<dbReference type="InterPro" id="IPR001810">
    <property type="entry name" value="F-box_dom"/>
</dbReference>
<accession>A0ABU6T940</accession>
<gene>
    <name evidence="3" type="ORF">PIB30_015662</name>
</gene>
<dbReference type="InterPro" id="IPR036047">
    <property type="entry name" value="F-box-like_dom_sf"/>
</dbReference>
<proteinExistence type="predicted"/>
<feature type="domain" description="F-box" evidence="1">
    <location>
        <begin position="4"/>
        <end position="36"/>
    </location>
</feature>
<reference evidence="3 4" key="1">
    <citation type="journal article" date="2023" name="Plants (Basel)">
        <title>Bridging the Gap: Combining Genomics and Transcriptomics Approaches to Understand Stylosanthes scabra, an Orphan Legume from the Brazilian Caatinga.</title>
        <authorList>
            <person name="Ferreira-Neto J.R.C."/>
            <person name="da Silva M.D."/>
            <person name="Binneck E."/>
            <person name="de Melo N.F."/>
            <person name="da Silva R.H."/>
            <person name="de Melo A.L.T.M."/>
            <person name="Pandolfi V."/>
            <person name="Bustamante F.O."/>
            <person name="Brasileiro-Vidal A.C."/>
            <person name="Benko-Iseppon A.M."/>
        </authorList>
    </citation>
    <scope>NUCLEOTIDE SEQUENCE [LARGE SCALE GENOMIC DNA]</scope>
    <source>
        <tissue evidence="3">Leaves</tissue>
    </source>
</reference>
<sequence length="292" mass="33454">MDRISYLPNAILCNILSYLPTKQAVTTSILSRGWRHPWKDLQVIDIDDQPFYCSSNSEKWEARFDSFVNAVLAQRNADSYPIEKFRLNCESSEESISTWLDAVIGPCLQELYLRLNFIDDDGDGISVPEWIFTCPSLKSLGLTGYICLFDSHEVYLPSLKNLKLNIDFGDIHQLLSGCPAIENLELLLYEFRYCIPKLQMPQTLKSLTLSEHGNYDEVTGEISVREIYTPFLEYLNLSIYSSEECAIQVSAMKFPNMVEAHLSIDECADENVGWVLELIQALKHSAKQNFWH</sequence>
<dbReference type="Pfam" id="PF24758">
    <property type="entry name" value="LRR_At5g56370"/>
    <property type="match status" value="1"/>
</dbReference>
<feature type="domain" description="F-box/LRR-repeat protein 15/At3g58940/PEG3-like LRR" evidence="2">
    <location>
        <begin position="97"/>
        <end position="251"/>
    </location>
</feature>
<keyword evidence="4" id="KW-1185">Reference proteome</keyword>
<comment type="caution">
    <text evidence="3">The sequence shown here is derived from an EMBL/GenBank/DDBJ whole genome shotgun (WGS) entry which is preliminary data.</text>
</comment>
<dbReference type="PANTHER" id="PTHR31293">
    <property type="entry name" value="RNI-LIKE SUPERFAMILY PROTEIN"/>
    <property type="match status" value="1"/>
</dbReference>
<dbReference type="InterPro" id="IPR055294">
    <property type="entry name" value="FBL60-like"/>
</dbReference>
<protein>
    <recommendedName>
        <fullName evidence="5">F-box domain-containing protein</fullName>
    </recommendedName>
</protein>
<dbReference type="CDD" id="cd22160">
    <property type="entry name" value="F-box_AtFBL13-like"/>
    <property type="match status" value="1"/>
</dbReference>
<name>A0ABU6T940_9FABA</name>
<evidence type="ECO:0008006" key="5">
    <source>
        <dbReference type="Google" id="ProtNLM"/>
    </source>
</evidence>
<dbReference type="Pfam" id="PF00646">
    <property type="entry name" value="F-box"/>
    <property type="match status" value="1"/>
</dbReference>
<dbReference type="SUPFAM" id="SSF52047">
    <property type="entry name" value="RNI-like"/>
    <property type="match status" value="1"/>
</dbReference>
<evidence type="ECO:0000259" key="2">
    <source>
        <dbReference type="Pfam" id="PF24758"/>
    </source>
</evidence>
<dbReference type="Gene3D" id="3.80.10.10">
    <property type="entry name" value="Ribonuclease Inhibitor"/>
    <property type="match status" value="1"/>
</dbReference>
<evidence type="ECO:0000313" key="3">
    <source>
        <dbReference type="EMBL" id="MED6144453.1"/>
    </source>
</evidence>
<organism evidence="3 4">
    <name type="scientific">Stylosanthes scabra</name>
    <dbReference type="NCBI Taxonomy" id="79078"/>
    <lineage>
        <taxon>Eukaryota</taxon>
        <taxon>Viridiplantae</taxon>
        <taxon>Streptophyta</taxon>
        <taxon>Embryophyta</taxon>
        <taxon>Tracheophyta</taxon>
        <taxon>Spermatophyta</taxon>
        <taxon>Magnoliopsida</taxon>
        <taxon>eudicotyledons</taxon>
        <taxon>Gunneridae</taxon>
        <taxon>Pentapetalae</taxon>
        <taxon>rosids</taxon>
        <taxon>fabids</taxon>
        <taxon>Fabales</taxon>
        <taxon>Fabaceae</taxon>
        <taxon>Papilionoideae</taxon>
        <taxon>50 kb inversion clade</taxon>
        <taxon>dalbergioids sensu lato</taxon>
        <taxon>Dalbergieae</taxon>
        <taxon>Pterocarpus clade</taxon>
        <taxon>Stylosanthes</taxon>
    </lineage>
</organism>